<gene>
    <name evidence="1" type="ORF">L1987_40231</name>
</gene>
<accession>A0ACB9GTU6</accession>
<sequence>MCFQNLWSDFYVLLLLDSQGRTCSSLALRFLNEGYGNPCLDCQTRRRGLLERRRRRGVSEAEMGKLA</sequence>
<name>A0ACB9GTU6_9ASTR</name>
<dbReference type="EMBL" id="CM042030">
    <property type="protein sequence ID" value="KAI3786498.1"/>
    <property type="molecule type" value="Genomic_DNA"/>
</dbReference>
<organism evidence="1 2">
    <name type="scientific">Smallanthus sonchifolius</name>
    <dbReference type="NCBI Taxonomy" id="185202"/>
    <lineage>
        <taxon>Eukaryota</taxon>
        <taxon>Viridiplantae</taxon>
        <taxon>Streptophyta</taxon>
        <taxon>Embryophyta</taxon>
        <taxon>Tracheophyta</taxon>
        <taxon>Spermatophyta</taxon>
        <taxon>Magnoliopsida</taxon>
        <taxon>eudicotyledons</taxon>
        <taxon>Gunneridae</taxon>
        <taxon>Pentapetalae</taxon>
        <taxon>asterids</taxon>
        <taxon>campanulids</taxon>
        <taxon>Asterales</taxon>
        <taxon>Asteraceae</taxon>
        <taxon>Asteroideae</taxon>
        <taxon>Heliantheae alliance</taxon>
        <taxon>Millerieae</taxon>
        <taxon>Smallanthus</taxon>
    </lineage>
</organism>
<reference evidence="2" key="1">
    <citation type="journal article" date="2022" name="Mol. Ecol. Resour.">
        <title>The genomes of chicory, endive, great burdock and yacon provide insights into Asteraceae palaeo-polyploidization history and plant inulin production.</title>
        <authorList>
            <person name="Fan W."/>
            <person name="Wang S."/>
            <person name="Wang H."/>
            <person name="Wang A."/>
            <person name="Jiang F."/>
            <person name="Liu H."/>
            <person name="Zhao H."/>
            <person name="Xu D."/>
            <person name="Zhang Y."/>
        </authorList>
    </citation>
    <scope>NUCLEOTIDE SEQUENCE [LARGE SCALE GENOMIC DNA]</scope>
    <source>
        <strain evidence="2">cv. Yunnan</strain>
    </source>
</reference>
<reference evidence="1 2" key="2">
    <citation type="journal article" date="2022" name="Mol. Ecol. Resour.">
        <title>The genomes of chicory, endive, great burdock and yacon provide insights into Asteraceae paleo-polyploidization history and plant inulin production.</title>
        <authorList>
            <person name="Fan W."/>
            <person name="Wang S."/>
            <person name="Wang H."/>
            <person name="Wang A."/>
            <person name="Jiang F."/>
            <person name="Liu H."/>
            <person name="Zhao H."/>
            <person name="Xu D."/>
            <person name="Zhang Y."/>
        </authorList>
    </citation>
    <scope>NUCLEOTIDE SEQUENCE [LARGE SCALE GENOMIC DNA]</scope>
    <source>
        <strain evidence="2">cv. Yunnan</strain>
        <tissue evidence="1">Leaves</tissue>
    </source>
</reference>
<evidence type="ECO:0000313" key="2">
    <source>
        <dbReference type="Proteomes" id="UP001056120"/>
    </source>
</evidence>
<comment type="caution">
    <text evidence="1">The sequence shown here is derived from an EMBL/GenBank/DDBJ whole genome shotgun (WGS) entry which is preliminary data.</text>
</comment>
<protein>
    <submittedName>
        <fullName evidence="1">Uncharacterized protein</fullName>
    </submittedName>
</protein>
<evidence type="ECO:0000313" key="1">
    <source>
        <dbReference type="EMBL" id="KAI3786498.1"/>
    </source>
</evidence>
<keyword evidence="2" id="KW-1185">Reference proteome</keyword>
<proteinExistence type="predicted"/>
<dbReference type="Proteomes" id="UP001056120">
    <property type="component" value="Linkage Group LG13"/>
</dbReference>